<keyword evidence="2" id="KW-1185">Reference proteome</keyword>
<name>A0AAV4WZE7_9ARAC</name>
<dbReference type="EMBL" id="BPLQ01015260">
    <property type="protein sequence ID" value="GIY86898.1"/>
    <property type="molecule type" value="Genomic_DNA"/>
</dbReference>
<proteinExistence type="predicted"/>
<dbReference type="Proteomes" id="UP001054837">
    <property type="component" value="Unassembled WGS sequence"/>
</dbReference>
<evidence type="ECO:0000313" key="1">
    <source>
        <dbReference type="EMBL" id="GIY86898.1"/>
    </source>
</evidence>
<sequence>MCLQASGFDFPVDIAFLTGARLPPVSFRSSFIGPYQLEAPGLWQLLCGIGCQNDLHEMSDLVGATVLSGRLFPSPHTLDIILHKERDGVGLESIKMQGPEFDHPWSQRVEAHLHFTEGWKTHGKNARG</sequence>
<organism evidence="1 2">
    <name type="scientific">Caerostris darwini</name>
    <dbReference type="NCBI Taxonomy" id="1538125"/>
    <lineage>
        <taxon>Eukaryota</taxon>
        <taxon>Metazoa</taxon>
        <taxon>Ecdysozoa</taxon>
        <taxon>Arthropoda</taxon>
        <taxon>Chelicerata</taxon>
        <taxon>Arachnida</taxon>
        <taxon>Araneae</taxon>
        <taxon>Araneomorphae</taxon>
        <taxon>Entelegynae</taxon>
        <taxon>Araneoidea</taxon>
        <taxon>Araneidae</taxon>
        <taxon>Caerostris</taxon>
    </lineage>
</organism>
<dbReference type="AlphaFoldDB" id="A0AAV4WZE7"/>
<comment type="caution">
    <text evidence="1">The sequence shown here is derived from an EMBL/GenBank/DDBJ whole genome shotgun (WGS) entry which is preliminary data.</text>
</comment>
<accession>A0AAV4WZE7</accession>
<protein>
    <submittedName>
        <fullName evidence="1">Uncharacterized protein</fullName>
    </submittedName>
</protein>
<gene>
    <name evidence="1" type="ORF">CDAR_289611</name>
</gene>
<evidence type="ECO:0000313" key="2">
    <source>
        <dbReference type="Proteomes" id="UP001054837"/>
    </source>
</evidence>
<reference evidence="1 2" key="1">
    <citation type="submission" date="2021-06" db="EMBL/GenBank/DDBJ databases">
        <title>Caerostris darwini draft genome.</title>
        <authorList>
            <person name="Kono N."/>
            <person name="Arakawa K."/>
        </authorList>
    </citation>
    <scope>NUCLEOTIDE SEQUENCE [LARGE SCALE GENOMIC DNA]</scope>
</reference>